<dbReference type="SUPFAM" id="SSF55729">
    <property type="entry name" value="Acyl-CoA N-acyltransferases (Nat)"/>
    <property type="match status" value="1"/>
</dbReference>
<name>A0A4Q0P518_9FLAO</name>
<evidence type="ECO:0000313" key="1">
    <source>
        <dbReference type="EMBL" id="RXG21707.1"/>
    </source>
</evidence>
<gene>
    <name evidence="1" type="ORF">DSL99_4031</name>
</gene>
<protein>
    <submittedName>
        <fullName evidence="1">Acetyltransferase (GNAT) family protein</fullName>
    </submittedName>
</protein>
<dbReference type="EMBL" id="QOVL01000031">
    <property type="protein sequence ID" value="RXG21707.1"/>
    <property type="molecule type" value="Genomic_DNA"/>
</dbReference>
<evidence type="ECO:0000313" key="2">
    <source>
        <dbReference type="Proteomes" id="UP000290608"/>
    </source>
</evidence>
<dbReference type="GO" id="GO:0016740">
    <property type="term" value="F:transferase activity"/>
    <property type="evidence" value="ECO:0007669"/>
    <property type="project" value="UniProtKB-KW"/>
</dbReference>
<comment type="caution">
    <text evidence="1">The sequence shown here is derived from an EMBL/GenBank/DDBJ whole genome shotgun (WGS) entry which is preliminary data.</text>
</comment>
<sequence length="123" mass="14223">MARIKHHNFLDTVAQVIPAAKAAGIAHLRAEDSKFTGRYLKVNGGMSQHYRKTGYLEEFQSYRQLLYQIILRACKLGMNRIDFGISTNFEKRKLAAAVIPKQAFVHTDDNFLLEYLEMMRTRN</sequence>
<dbReference type="InterPro" id="IPR016181">
    <property type="entry name" value="Acyl_CoA_acyltransferase"/>
</dbReference>
<keyword evidence="1" id="KW-0808">Transferase</keyword>
<dbReference type="RefSeq" id="WP_073100414.1">
    <property type="nucleotide sequence ID" value="NZ_QOVL01000031.1"/>
</dbReference>
<dbReference type="Proteomes" id="UP000290608">
    <property type="component" value="Unassembled WGS sequence"/>
</dbReference>
<dbReference type="AlphaFoldDB" id="A0A4Q0P518"/>
<accession>A0A4Q0P518</accession>
<reference evidence="1 2" key="1">
    <citation type="submission" date="2018-07" db="EMBL/GenBank/DDBJ databases">
        <title>Leeuwenhoekiella genomics.</title>
        <authorList>
            <person name="Tahon G."/>
            <person name="Willems A."/>
        </authorList>
    </citation>
    <scope>NUCLEOTIDE SEQUENCE [LARGE SCALE GENOMIC DNA]</scope>
    <source>
        <strain evidence="1 2">LMG 1345</strain>
    </source>
</reference>
<organism evidence="1 2">
    <name type="scientific">Leeuwenhoekiella marinoflava</name>
    <dbReference type="NCBI Taxonomy" id="988"/>
    <lineage>
        <taxon>Bacteria</taxon>
        <taxon>Pseudomonadati</taxon>
        <taxon>Bacteroidota</taxon>
        <taxon>Flavobacteriia</taxon>
        <taxon>Flavobacteriales</taxon>
        <taxon>Flavobacteriaceae</taxon>
        <taxon>Leeuwenhoekiella</taxon>
    </lineage>
</organism>
<dbReference type="STRING" id="1122159.SAMN02745246_03356"/>
<proteinExistence type="predicted"/>